<dbReference type="InterPro" id="IPR008269">
    <property type="entry name" value="Lon_proteolytic"/>
</dbReference>
<evidence type="ECO:0000256" key="12">
    <source>
        <dbReference type="RuleBase" id="RU000591"/>
    </source>
</evidence>
<keyword evidence="16" id="KW-1185">Reference proteome</keyword>
<comment type="induction">
    <text evidence="9">By heat shock.</text>
</comment>
<proteinExistence type="evidence at transcript level"/>
<feature type="domain" description="Lon N-terminal" evidence="14">
    <location>
        <begin position="10"/>
        <end position="201"/>
    </location>
</feature>
<dbReference type="PANTHER" id="PTHR10046">
    <property type="entry name" value="ATP DEPENDENT LON PROTEASE FAMILY MEMBER"/>
    <property type="match status" value="1"/>
</dbReference>
<dbReference type="SMART" id="SM00464">
    <property type="entry name" value="LON"/>
    <property type="match status" value="1"/>
</dbReference>
<evidence type="ECO:0000256" key="2">
    <source>
        <dbReference type="ARBA" id="ARBA00022490"/>
    </source>
</evidence>
<evidence type="ECO:0000313" key="15">
    <source>
        <dbReference type="EMBL" id="MDT0322157.1"/>
    </source>
</evidence>
<keyword evidence="2 9" id="KW-0963">Cytoplasm</keyword>
<dbReference type="Pfam" id="PF05362">
    <property type="entry name" value="Lon_C"/>
    <property type="match status" value="1"/>
</dbReference>
<dbReference type="PIRSF" id="PIRSF001174">
    <property type="entry name" value="Lon_proteas"/>
    <property type="match status" value="1"/>
</dbReference>
<dbReference type="Gene3D" id="1.20.5.5270">
    <property type="match status" value="1"/>
</dbReference>
<keyword evidence="6 9" id="KW-0720">Serine protease</keyword>
<evidence type="ECO:0000256" key="3">
    <source>
        <dbReference type="ARBA" id="ARBA00022670"/>
    </source>
</evidence>
<accession>A0ABU2LX44</accession>
<evidence type="ECO:0000313" key="16">
    <source>
        <dbReference type="Proteomes" id="UP001183420"/>
    </source>
</evidence>
<dbReference type="InterPro" id="IPR054594">
    <property type="entry name" value="Lon_lid"/>
</dbReference>
<keyword evidence="3 9" id="KW-0645">Protease</keyword>
<dbReference type="InterPro" id="IPR004815">
    <property type="entry name" value="Lon_bac/euk-typ"/>
</dbReference>
<dbReference type="PROSITE" id="PS51787">
    <property type="entry name" value="LON_N"/>
    <property type="match status" value="1"/>
</dbReference>
<keyword evidence="7 9" id="KW-0067">ATP-binding</keyword>
<dbReference type="SUPFAM" id="SSF88697">
    <property type="entry name" value="PUA domain-like"/>
    <property type="match status" value="1"/>
</dbReference>
<dbReference type="Gene3D" id="3.40.50.300">
    <property type="entry name" value="P-loop containing nucleotide triphosphate hydrolases"/>
    <property type="match status" value="1"/>
</dbReference>
<feature type="active site" evidence="9 11">
    <location>
        <position position="738"/>
    </location>
</feature>
<dbReference type="InterPro" id="IPR015947">
    <property type="entry name" value="PUA-like_sf"/>
</dbReference>
<evidence type="ECO:0000256" key="6">
    <source>
        <dbReference type="ARBA" id="ARBA00022825"/>
    </source>
</evidence>
<dbReference type="InterPro" id="IPR003593">
    <property type="entry name" value="AAA+_ATPase"/>
</dbReference>
<dbReference type="InterPro" id="IPR014721">
    <property type="entry name" value="Ribsml_uS5_D2-typ_fold_subgr"/>
</dbReference>
<dbReference type="InterPro" id="IPR003959">
    <property type="entry name" value="ATPase_AAA_core"/>
</dbReference>
<dbReference type="Proteomes" id="UP001183420">
    <property type="component" value="Unassembled WGS sequence"/>
</dbReference>
<dbReference type="Gene3D" id="1.20.58.1480">
    <property type="match status" value="1"/>
</dbReference>
<evidence type="ECO:0000256" key="5">
    <source>
        <dbReference type="ARBA" id="ARBA00022801"/>
    </source>
</evidence>
<dbReference type="GO" id="GO:0004252">
    <property type="term" value="F:serine-type endopeptidase activity"/>
    <property type="evidence" value="ECO:0007669"/>
    <property type="project" value="UniProtKB-EC"/>
</dbReference>
<dbReference type="PRINTS" id="PR00830">
    <property type="entry name" value="ENDOLAPTASE"/>
</dbReference>
<dbReference type="Gene3D" id="1.10.8.60">
    <property type="match status" value="1"/>
</dbReference>
<dbReference type="InterPro" id="IPR008268">
    <property type="entry name" value="Peptidase_S16_AS"/>
</dbReference>
<dbReference type="Pfam" id="PF22667">
    <property type="entry name" value="Lon_lid"/>
    <property type="match status" value="1"/>
</dbReference>
<dbReference type="CDD" id="cd19500">
    <property type="entry name" value="RecA-like_Lon"/>
    <property type="match status" value="1"/>
</dbReference>
<dbReference type="PROSITE" id="PS51786">
    <property type="entry name" value="LON_PROTEOLYTIC"/>
    <property type="match status" value="1"/>
</dbReference>
<dbReference type="SMART" id="SM00382">
    <property type="entry name" value="AAA"/>
    <property type="match status" value="1"/>
</dbReference>
<dbReference type="InterPro" id="IPR020568">
    <property type="entry name" value="Ribosomal_Su5_D2-typ_SF"/>
</dbReference>
<sequence>MSLSLDKLTLPVLPLDDEVVLPGMVVPLELKDAEVRGAVEAAQAAAPRGEKPRVLLVPRVDGTYAGVGVVGRVEQVGRLADGDPGALVRGVSRVRIGSGTTGPGVALWVEGTVVEEAAPNPLPGSVAELAKEYKALTTSWLRKRGAWQVVDRVQQIEDIGALADNAGYSPFLSVEQRRTLLETVDPVERLKLATKLLSDHLAEEEVAESIAKDVQDGVDKQQREFLLRRQLEAVRKELAELNGDAAGEGDDYRARVEAAELPEKVREAALKEVDKLERASEASPEGSWIRTWLDTVLELPWNVRTEDAYDIAGAKAVLDADHAGLEDVKERITEYLAVRKRRGDRGLGVVGGRRGGAVLALVGPPGVGKTSLGESVARAMGRKFVRVALGGVRDEAEIRGHRRTYVGALPGRIVRAVKEAGSMNPVVLLDEIDKVGSDYRGDPSAALLEVLDPAQNHTFRDHYLEVELDLSDVVFLATANALEAIPQPLLDRMELVRLDGYTEDEKVVIARDHLVPRQLERAGLDAGEVTVEDGVLRRLAGEYTREAGVRALERTVARLLRKVAARAELGETTLPFTVTEGSLRDLIGRPHHVPESAQDPAERRTAVPGVATGLAVTGTGGDVLYIEASLADPETGGSGLTLTGQLGDVMKESGQIALSYLRSRGAELELPVGDLRERGIHLHVPAGAVPKDGPSAGITMTTALASLLSGRRVRPDVAMTGEVSLTGRVLPIGGVKQKLLAAHRAGMTTVIIPKRNEPDLDDVPAEILAKLDVHPVTDVRQVLELALAPAESPRVAVAA</sequence>
<dbReference type="RefSeq" id="WP_311602634.1">
    <property type="nucleotide sequence ID" value="NZ_JAVREM010000056.1"/>
</dbReference>
<dbReference type="InterPro" id="IPR027065">
    <property type="entry name" value="Lon_Prtase"/>
</dbReference>
<evidence type="ECO:0000256" key="1">
    <source>
        <dbReference type="ARBA" id="ARBA00004496"/>
    </source>
</evidence>
<feature type="active site" evidence="9 11">
    <location>
        <position position="695"/>
    </location>
</feature>
<comment type="caution">
    <text evidence="15">The sequence shown here is derived from an EMBL/GenBank/DDBJ whole genome shotgun (WGS) entry which is preliminary data.</text>
</comment>
<gene>
    <name evidence="9 15" type="primary">lon</name>
    <name evidence="15" type="ORF">RNC47_27895</name>
</gene>
<dbReference type="InterPro" id="IPR027417">
    <property type="entry name" value="P-loop_NTPase"/>
</dbReference>
<evidence type="ECO:0000256" key="7">
    <source>
        <dbReference type="ARBA" id="ARBA00022840"/>
    </source>
</evidence>
<dbReference type="SUPFAM" id="SSF54211">
    <property type="entry name" value="Ribosomal protein S5 domain 2-like"/>
    <property type="match status" value="1"/>
</dbReference>
<dbReference type="NCBIfam" id="TIGR00763">
    <property type="entry name" value="lon"/>
    <property type="match status" value="1"/>
</dbReference>
<dbReference type="PROSITE" id="PS01046">
    <property type="entry name" value="LON_SER"/>
    <property type="match status" value="1"/>
</dbReference>
<reference evidence="16" key="1">
    <citation type="submission" date="2023-07" db="EMBL/GenBank/DDBJ databases">
        <title>30 novel species of actinomycetes from the DSMZ collection.</title>
        <authorList>
            <person name="Nouioui I."/>
        </authorList>
    </citation>
    <scope>NUCLEOTIDE SEQUENCE [LARGE SCALE GENOMIC DNA]</scope>
    <source>
        <strain evidence="16">DSM 44918</strain>
    </source>
</reference>
<organism evidence="15 16">
    <name type="scientific">Streptomyces millisiae</name>
    <dbReference type="NCBI Taxonomy" id="3075542"/>
    <lineage>
        <taxon>Bacteria</taxon>
        <taxon>Bacillati</taxon>
        <taxon>Actinomycetota</taxon>
        <taxon>Actinomycetes</taxon>
        <taxon>Kitasatosporales</taxon>
        <taxon>Streptomycetaceae</taxon>
        <taxon>Streptomyces</taxon>
    </lineage>
</organism>
<dbReference type="Gene3D" id="3.30.230.10">
    <property type="match status" value="1"/>
</dbReference>
<protein>
    <recommendedName>
        <fullName evidence="9 10">Lon protease</fullName>
        <ecNumber evidence="9 10">3.4.21.53</ecNumber>
    </recommendedName>
    <alternativeName>
        <fullName evidence="9">ATP-dependent protease La</fullName>
    </alternativeName>
</protein>
<dbReference type="InterPro" id="IPR003111">
    <property type="entry name" value="Lon_prtase_N"/>
</dbReference>
<evidence type="ECO:0000256" key="4">
    <source>
        <dbReference type="ARBA" id="ARBA00022741"/>
    </source>
</evidence>
<evidence type="ECO:0000256" key="8">
    <source>
        <dbReference type="ARBA" id="ARBA00023016"/>
    </source>
</evidence>
<evidence type="ECO:0000256" key="9">
    <source>
        <dbReference type="HAMAP-Rule" id="MF_01973"/>
    </source>
</evidence>
<dbReference type="EMBL" id="JAVREM010000056">
    <property type="protein sequence ID" value="MDT0322157.1"/>
    <property type="molecule type" value="Genomic_DNA"/>
</dbReference>
<comment type="similarity">
    <text evidence="9 10 11 12">Belongs to the peptidase S16 family.</text>
</comment>
<comment type="subunit">
    <text evidence="9 10">Homohexamer. Organized in a ring with a central cavity.</text>
</comment>
<comment type="function">
    <text evidence="9">ATP-dependent serine protease that mediates the selective degradation of mutant and abnormal proteins as well as certain short-lived regulatory proteins. Required for cellular homeostasis and for survival from DNA damage and developmental changes induced by stress. Degrades polypeptides processively to yield small peptide fragments that are 5 to 10 amino acids long. Binds to DNA in a double-stranded, site-specific manner.</text>
</comment>
<dbReference type="Pfam" id="PF00004">
    <property type="entry name" value="AAA"/>
    <property type="match status" value="1"/>
</dbReference>
<dbReference type="HAMAP" id="MF_01973">
    <property type="entry name" value="lon_bact"/>
    <property type="match status" value="1"/>
</dbReference>
<dbReference type="SUPFAM" id="SSF52540">
    <property type="entry name" value="P-loop containing nucleoside triphosphate hydrolases"/>
    <property type="match status" value="1"/>
</dbReference>
<feature type="domain" description="Lon proteolytic" evidence="13">
    <location>
        <begin position="605"/>
        <end position="789"/>
    </location>
</feature>
<dbReference type="InterPro" id="IPR027543">
    <property type="entry name" value="Lon_bac"/>
</dbReference>
<comment type="subcellular location">
    <subcellularLocation>
        <location evidence="1 9 10">Cytoplasm</location>
    </subcellularLocation>
</comment>
<comment type="catalytic activity">
    <reaction evidence="9 10 11">
        <text>Hydrolysis of proteins in presence of ATP.</text>
        <dbReference type="EC" id="3.4.21.53"/>
    </reaction>
</comment>
<dbReference type="InterPro" id="IPR046336">
    <property type="entry name" value="Lon_prtase_N_sf"/>
</dbReference>
<dbReference type="Pfam" id="PF02190">
    <property type="entry name" value="LON_substr_bdg"/>
    <property type="match status" value="1"/>
</dbReference>
<evidence type="ECO:0000259" key="13">
    <source>
        <dbReference type="PROSITE" id="PS51786"/>
    </source>
</evidence>
<dbReference type="Gene3D" id="2.30.130.40">
    <property type="entry name" value="LON domain-like"/>
    <property type="match status" value="1"/>
</dbReference>
<evidence type="ECO:0000256" key="10">
    <source>
        <dbReference type="PIRNR" id="PIRNR001174"/>
    </source>
</evidence>
<feature type="binding site" evidence="9">
    <location>
        <begin position="363"/>
        <end position="370"/>
    </location>
    <ligand>
        <name>ATP</name>
        <dbReference type="ChEBI" id="CHEBI:30616"/>
    </ligand>
</feature>
<evidence type="ECO:0000259" key="14">
    <source>
        <dbReference type="PROSITE" id="PS51787"/>
    </source>
</evidence>
<keyword evidence="8 9" id="KW-0346">Stress response</keyword>
<evidence type="ECO:0000256" key="11">
    <source>
        <dbReference type="PROSITE-ProRule" id="PRU01122"/>
    </source>
</evidence>
<keyword evidence="5 9" id="KW-0378">Hydrolase</keyword>
<name>A0ABU2LX44_9ACTN</name>
<dbReference type="EC" id="3.4.21.53" evidence="9 10"/>
<keyword evidence="4 9" id="KW-0547">Nucleotide-binding</keyword>